<dbReference type="AlphaFoldDB" id="A0A0E0E811"/>
<sequence>MSMFLSMDAYNLEDPLHCPLQKLPPAPPHTVVDVAAADDGNYGERRRVPPHHLPHRPMTPACKNFVTVLLVVSTVVVLGVIARMVVVDSTSWGEALLMLPVMLLVMAIIVVIQATVYPSIIRDFSAAAVTARCFLIRWSNCGGDSQMLLDQMEQV</sequence>
<feature type="transmembrane region" description="Helical" evidence="1">
    <location>
        <begin position="97"/>
        <end position="117"/>
    </location>
</feature>
<dbReference type="Gramene" id="OMERI07G03200.1">
    <property type="protein sequence ID" value="OMERI07G03200.1"/>
    <property type="gene ID" value="OMERI07G03200"/>
</dbReference>
<accession>A0A0E0E811</accession>
<organism evidence="2">
    <name type="scientific">Oryza meridionalis</name>
    <dbReference type="NCBI Taxonomy" id="40149"/>
    <lineage>
        <taxon>Eukaryota</taxon>
        <taxon>Viridiplantae</taxon>
        <taxon>Streptophyta</taxon>
        <taxon>Embryophyta</taxon>
        <taxon>Tracheophyta</taxon>
        <taxon>Spermatophyta</taxon>
        <taxon>Magnoliopsida</taxon>
        <taxon>Liliopsida</taxon>
        <taxon>Poales</taxon>
        <taxon>Poaceae</taxon>
        <taxon>BOP clade</taxon>
        <taxon>Oryzoideae</taxon>
        <taxon>Oryzeae</taxon>
        <taxon>Oryzinae</taxon>
        <taxon>Oryza</taxon>
    </lineage>
</organism>
<keyword evidence="3" id="KW-1185">Reference proteome</keyword>
<keyword evidence="1" id="KW-0812">Transmembrane</keyword>
<protein>
    <submittedName>
        <fullName evidence="2">Uncharacterized protein</fullName>
    </submittedName>
</protein>
<dbReference type="HOGENOM" id="CLU_154995_0_0_1"/>
<dbReference type="EnsemblPlants" id="OMERI07G03200.1">
    <property type="protein sequence ID" value="OMERI07G03200.1"/>
    <property type="gene ID" value="OMERI07G03200"/>
</dbReference>
<reference evidence="2" key="1">
    <citation type="submission" date="2015-04" db="UniProtKB">
        <authorList>
            <consortium name="EnsemblPlants"/>
        </authorList>
    </citation>
    <scope>IDENTIFICATION</scope>
</reference>
<proteinExistence type="predicted"/>
<reference evidence="2" key="2">
    <citation type="submission" date="2018-05" db="EMBL/GenBank/DDBJ databases">
        <title>OmerRS3 (Oryza meridionalis Reference Sequence Version 3).</title>
        <authorList>
            <person name="Zhang J."/>
            <person name="Kudrna D."/>
            <person name="Lee S."/>
            <person name="Talag J."/>
            <person name="Welchert J."/>
            <person name="Wing R.A."/>
        </authorList>
    </citation>
    <scope>NUCLEOTIDE SEQUENCE [LARGE SCALE GENOMIC DNA]</scope>
    <source>
        <strain evidence="2">cv. OR44</strain>
    </source>
</reference>
<keyword evidence="1" id="KW-1133">Transmembrane helix</keyword>
<keyword evidence="1" id="KW-0472">Membrane</keyword>
<feature type="transmembrane region" description="Helical" evidence="1">
    <location>
        <begin position="65"/>
        <end position="85"/>
    </location>
</feature>
<evidence type="ECO:0000256" key="1">
    <source>
        <dbReference type="SAM" id="Phobius"/>
    </source>
</evidence>
<name>A0A0E0E811_9ORYZ</name>
<dbReference type="Proteomes" id="UP000008021">
    <property type="component" value="Chromosome 7"/>
</dbReference>
<evidence type="ECO:0000313" key="3">
    <source>
        <dbReference type="Proteomes" id="UP000008021"/>
    </source>
</evidence>
<evidence type="ECO:0000313" key="2">
    <source>
        <dbReference type="EnsemblPlants" id="OMERI07G03200.1"/>
    </source>
</evidence>